<organism evidence="1">
    <name type="scientific">Capitella teleta</name>
    <name type="common">Polychaete worm</name>
    <dbReference type="NCBI Taxonomy" id="283909"/>
    <lineage>
        <taxon>Eukaryota</taxon>
        <taxon>Metazoa</taxon>
        <taxon>Spiralia</taxon>
        <taxon>Lophotrochozoa</taxon>
        <taxon>Annelida</taxon>
        <taxon>Polychaeta</taxon>
        <taxon>Sedentaria</taxon>
        <taxon>Scolecida</taxon>
        <taxon>Capitellidae</taxon>
        <taxon>Capitella</taxon>
    </lineage>
</organism>
<evidence type="ECO:0000313" key="2">
    <source>
        <dbReference type="EnsemblMetazoa" id="CapteP218025"/>
    </source>
</evidence>
<reference evidence="2" key="3">
    <citation type="submission" date="2015-06" db="UniProtKB">
        <authorList>
            <consortium name="EnsemblMetazoa"/>
        </authorList>
    </citation>
    <scope>IDENTIFICATION</scope>
</reference>
<dbReference type="OrthoDB" id="5985073at2759"/>
<keyword evidence="3" id="KW-1185">Reference proteome</keyword>
<name>R7THH6_CAPTE</name>
<dbReference type="PANTHER" id="PTHR45964">
    <property type="entry name" value="WSCD FAMILY MEMBER CG9164"/>
    <property type="match status" value="1"/>
</dbReference>
<evidence type="ECO:0000313" key="3">
    <source>
        <dbReference type="Proteomes" id="UP000014760"/>
    </source>
</evidence>
<reference evidence="1 3" key="2">
    <citation type="journal article" date="2013" name="Nature">
        <title>Insights into bilaterian evolution from three spiralian genomes.</title>
        <authorList>
            <person name="Simakov O."/>
            <person name="Marletaz F."/>
            <person name="Cho S.J."/>
            <person name="Edsinger-Gonzales E."/>
            <person name="Havlak P."/>
            <person name="Hellsten U."/>
            <person name="Kuo D.H."/>
            <person name="Larsson T."/>
            <person name="Lv J."/>
            <person name="Arendt D."/>
            <person name="Savage R."/>
            <person name="Osoegawa K."/>
            <person name="de Jong P."/>
            <person name="Grimwood J."/>
            <person name="Chapman J.A."/>
            <person name="Shapiro H."/>
            <person name="Aerts A."/>
            <person name="Otillar R.P."/>
            <person name="Terry A.Y."/>
            <person name="Boore J.L."/>
            <person name="Grigoriev I.V."/>
            <person name="Lindberg D.R."/>
            <person name="Seaver E.C."/>
            <person name="Weisblat D.A."/>
            <person name="Putnam N.H."/>
            <person name="Rokhsar D.S."/>
        </authorList>
    </citation>
    <scope>NUCLEOTIDE SEQUENCE</scope>
    <source>
        <strain evidence="1 3">I ESC-2004</strain>
    </source>
</reference>
<gene>
    <name evidence="1" type="ORF">CAPTEDRAFT_218025</name>
</gene>
<dbReference type="EnsemblMetazoa" id="CapteT218025">
    <property type="protein sequence ID" value="CapteP218025"/>
    <property type="gene ID" value="CapteG218025"/>
</dbReference>
<sequence length="206" mass="24016">MWLRKMVEQVTGYYTGSVAVNSSSPYFPGEGEKTKALMVLGHDVDPMPPMTAAVIIYRDMKDTLRTQFSQQMDPFNFIENPPQTYYGTKWLEFSQREAKRWVERYNSYLDIAIPVIIVQYNQLFDPVQLQNHLLRISNHLHVPIKQSILHCLMQMAQLSPLLPKPLKASVDPYDLIPRLDLIRMQQAELRVIARLEDAHDKFKPRT</sequence>
<dbReference type="EMBL" id="AMQN01013088">
    <property type="status" value="NOT_ANNOTATED_CDS"/>
    <property type="molecule type" value="Genomic_DNA"/>
</dbReference>
<dbReference type="Proteomes" id="UP000014760">
    <property type="component" value="Unassembled WGS sequence"/>
</dbReference>
<dbReference type="AlphaFoldDB" id="R7THH6"/>
<dbReference type="PANTHER" id="PTHR45964:SF5">
    <property type="entry name" value="WSCD FAMILY MEMBER CG9164"/>
    <property type="match status" value="1"/>
</dbReference>
<dbReference type="InterPro" id="IPR051589">
    <property type="entry name" value="Sialate-O-sulfotransferase"/>
</dbReference>
<accession>R7THH6</accession>
<dbReference type="HOGENOM" id="CLU_1333060_0_0_1"/>
<proteinExistence type="predicted"/>
<protein>
    <submittedName>
        <fullName evidence="1 2">Uncharacterized protein</fullName>
    </submittedName>
</protein>
<reference evidence="3" key="1">
    <citation type="submission" date="2012-12" db="EMBL/GenBank/DDBJ databases">
        <authorList>
            <person name="Hellsten U."/>
            <person name="Grimwood J."/>
            <person name="Chapman J.A."/>
            <person name="Shapiro H."/>
            <person name="Aerts A."/>
            <person name="Otillar R.P."/>
            <person name="Terry A.Y."/>
            <person name="Boore J.L."/>
            <person name="Simakov O."/>
            <person name="Marletaz F."/>
            <person name="Cho S.-J."/>
            <person name="Edsinger-Gonzales E."/>
            <person name="Havlak P."/>
            <person name="Kuo D.-H."/>
            <person name="Larsson T."/>
            <person name="Lv J."/>
            <person name="Arendt D."/>
            <person name="Savage R."/>
            <person name="Osoegawa K."/>
            <person name="de Jong P."/>
            <person name="Lindberg D.R."/>
            <person name="Seaver E.C."/>
            <person name="Weisblat D.A."/>
            <person name="Putnam N.H."/>
            <person name="Grigoriev I.V."/>
            <person name="Rokhsar D.S."/>
        </authorList>
    </citation>
    <scope>NUCLEOTIDE SEQUENCE</scope>
    <source>
        <strain evidence="3">I ESC-2004</strain>
    </source>
</reference>
<dbReference type="EMBL" id="KB309954">
    <property type="protein sequence ID" value="ELT92897.1"/>
    <property type="molecule type" value="Genomic_DNA"/>
</dbReference>
<evidence type="ECO:0000313" key="1">
    <source>
        <dbReference type="EMBL" id="ELT92897.1"/>
    </source>
</evidence>